<feature type="compositionally biased region" description="Polar residues" evidence="1">
    <location>
        <begin position="546"/>
        <end position="556"/>
    </location>
</feature>
<dbReference type="AlphaFoldDB" id="A0A0X8GY36"/>
<dbReference type="SUPFAM" id="SSF54001">
    <property type="entry name" value="Cysteine proteinases"/>
    <property type="match status" value="1"/>
</dbReference>
<organism evidence="4 5">
    <name type="scientific">Erysipelothrix larvae</name>
    <dbReference type="NCBI Taxonomy" id="1514105"/>
    <lineage>
        <taxon>Bacteria</taxon>
        <taxon>Bacillati</taxon>
        <taxon>Bacillota</taxon>
        <taxon>Erysipelotrichia</taxon>
        <taxon>Erysipelotrichales</taxon>
        <taxon>Erysipelotrichaceae</taxon>
        <taxon>Erysipelothrix</taxon>
    </lineage>
</organism>
<dbReference type="KEGG" id="erl:AOC36_00660"/>
<dbReference type="InterPro" id="IPR002931">
    <property type="entry name" value="Transglutaminase-like"/>
</dbReference>
<dbReference type="PANTHER" id="PTHR42736:SF1">
    <property type="entry name" value="PROTEIN-GLUTAMINE GAMMA-GLUTAMYLTRANSFERASE"/>
    <property type="match status" value="1"/>
</dbReference>
<feature type="transmembrane region" description="Helical" evidence="2">
    <location>
        <begin position="102"/>
        <end position="120"/>
    </location>
</feature>
<sequence>MRKKLITFALSSLVFLSIVSPFISSTIYTETKYLIAFILIVNFIENFVDQQLISIPLQLISLYGLAYSYLQEKPTMILDWVQTFTVYVVRNLYGFFNRSSSLIIYDVGIFLVGLVLVILIKSTVRKQRVWYASAVILIYFFILIAFNNVIIRLPLYQLVISTILWRLWILYEYDLLRKPLYTLGTCVLVGLLFLASVNYPVVYKDIYTTIRQTTNPYRINLSNNGFYRIFQLNRVTGLGAYSGYSLDDSMLGGPLQMNYNTVFRVKQTKPTYWKLENKYEYSGKGWKENDRVYQSQYRQGDTFAEANNRVSESMETSTITYVSGGLPYIPLPFGNVTFDSISDFRMINIGLYSIEGNRIGFSSIELPSQDQSLIEGMSYSWHELDISEEDLRNVVVPESMPALWVQIPSSVSQSVKNLASEITVDAQTQYDKVEAVRKYLAENDDFKYALESVAYTPDTMEFVYHFLFETKEGYCEHYSTAMVVLLRSLGIPARWAKGYSTGVISSVTDQEYTIRNADAHAWAEVYFDGYGWIPFEATPTFNFDFLNQESTTPDQETPTPNPSDPTDPDQSTTPDTNNPQQNENPSRPTEIEENVIFDFNKLTPTQTIQYGIMILGVMGLLYYVFKRAIRLMLTHLMISRGKSYQKTFVGVLKCLEWQCARPQHVGVELYGEMIPEDYQNTYKTLVKPFLDIRYGNHNDRALSVKEKQAFRKLLKCVNIKRIFFKK</sequence>
<evidence type="ECO:0000313" key="5">
    <source>
        <dbReference type="Proteomes" id="UP000063781"/>
    </source>
</evidence>
<dbReference type="Pfam" id="PF01841">
    <property type="entry name" value="Transglut_core"/>
    <property type="match status" value="1"/>
</dbReference>
<feature type="transmembrane region" description="Helical" evidence="2">
    <location>
        <begin position="180"/>
        <end position="202"/>
    </location>
</feature>
<name>A0A0X8GY36_9FIRM</name>
<dbReference type="PANTHER" id="PTHR42736">
    <property type="entry name" value="PROTEIN-GLUTAMINE GAMMA-GLUTAMYLTRANSFERASE"/>
    <property type="match status" value="1"/>
</dbReference>
<evidence type="ECO:0000259" key="3">
    <source>
        <dbReference type="SMART" id="SM00460"/>
    </source>
</evidence>
<protein>
    <recommendedName>
        <fullName evidence="3">Transglutaminase-like domain-containing protein</fullName>
    </recommendedName>
</protein>
<feature type="domain" description="Transglutaminase-like" evidence="3">
    <location>
        <begin position="467"/>
        <end position="539"/>
    </location>
</feature>
<dbReference type="STRING" id="1514105.AOC36_00660"/>
<keyword evidence="5" id="KW-1185">Reference proteome</keyword>
<evidence type="ECO:0000256" key="1">
    <source>
        <dbReference type="SAM" id="MobiDB-lite"/>
    </source>
</evidence>
<dbReference type="EMBL" id="CP013213">
    <property type="protein sequence ID" value="AMC92555.1"/>
    <property type="molecule type" value="Genomic_DNA"/>
</dbReference>
<feature type="transmembrane region" description="Helical" evidence="2">
    <location>
        <begin position="607"/>
        <end position="625"/>
    </location>
</feature>
<feature type="compositionally biased region" description="Low complexity" evidence="1">
    <location>
        <begin position="568"/>
        <end position="579"/>
    </location>
</feature>
<reference evidence="4 5" key="1">
    <citation type="submission" date="2015-10" db="EMBL/GenBank/DDBJ databases">
        <title>Erysipelothrix larvae sp. LV19 isolated from the larval gut of the rhinoceros beetle, Trypoxylus dichotomus.</title>
        <authorList>
            <person name="Lim S."/>
            <person name="Kim B.-C."/>
        </authorList>
    </citation>
    <scope>NUCLEOTIDE SEQUENCE [LARGE SCALE GENOMIC DNA]</scope>
    <source>
        <strain evidence="4 5">LV19</strain>
    </source>
</reference>
<evidence type="ECO:0000313" key="4">
    <source>
        <dbReference type="EMBL" id="AMC92555.1"/>
    </source>
</evidence>
<gene>
    <name evidence="4" type="ORF">AOC36_00660</name>
</gene>
<dbReference type="InterPro" id="IPR038765">
    <property type="entry name" value="Papain-like_cys_pep_sf"/>
</dbReference>
<keyword evidence="2" id="KW-0472">Membrane</keyword>
<feature type="transmembrane region" description="Helical" evidence="2">
    <location>
        <begin position="129"/>
        <end position="149"/>
    </location>
</feature>
<dbReference type="OrthoDB" id="9804872at2"/>
<dbReference type="Proteomes" id="UP000063781">
    <property type="component" value="Chromosome"/>
</dbReference>
<dbReference type="Gene3D" id="3.10.620.30">
    <property type="match status" value="1"/>
</dbReference>
<keyword evidence="2" id="KW-1133">Transmembrane helix</keyword>
<dbReference type="InterPro" id="IPR052901">
    <property type="entry name" value="Bact_TGase-like"/>
</dbReference>
<dbReference type="SMART" id="SM00460">
    <property type="entry name" value="TGc"/>
    <property type="match status" value="1"/>
</dbReference>
<feature type="region of interest" description="Disordered" evidence="1">
    <location>
        <begin position="546"/>
        <end position="588"/>
    </location>
</feature>
<evidence type="ECO:0000256" key="2">
    <source>
        <dbReference type="SAM" id="Phobius"/>
    </source>
</evidence>
<keyword evidence="2" id="KW-0812">Transmembrane</keyword>
<dbReference type="RefSeq" id="WP_067629958.1">
    <property type="nucleotide sequence ID" value="NZ_CP013213.1"/>
</dbReference>
<proteinExistence type="predicted"/>
<accession>A0A0X8GY36</accession>